<name>A0A7C8UMS9_ORBOL</name>
<dbReference type="EMBL" id="WIWS01000120">
    <property type="protein sequence ID" value="KAF3204971.1"/>
    <property type="molecule type" value="Genomic_DNA"/>
</dbReference>
<proteinExistence type="predicted"/>
<dbReference type="AlphaFoldDB" id="A0A7C8UMS9"/>
<comment type="caution">
    <text evidence="1">The sequence shown here is derived from an EMBL/GenBank/DDBJ whole genome shotgun (WGS) entry which is preliminary data.</text>
</comment>
<dbReference type="Proteomes" id="UP000472727">
    <property type="component" value="Unassembled WGS sequence"/>
</dbReference>
<evidence type="ECO:0000313" key="1">
    <source>
        <dbReference type="EMBL" id="KAF3204971.1"/>
    </source>
</evidence>
<evidence type="ECO:0000313" key="2">
    <source>
        <dbReference type="Proteomes" id="UP000472727"/>
    </source>
</evidence>
<protein>
    <submittedName>
        <fullName evidence="1">Uncharacterized protein</fullName>
    </submittedName>
</protein>
<sequence>MHCCTCTKKKKNLQDGVDGRPGCVWTAQPSFSEFYADSIIRSTGQEIKSKVNHWIATGLPRRSPQWSPPFCQTDDSSLAIRDRELRVPKVLALGFLFTSLRSDSSGLGLTPPRVKDTSANGFWTWIPRTKISVIGLLPQRHCLHLAYSMQ</sequence>
<organism evidence="1 2">
    <name type="scientific">Orbilia oligospora</name>
    <name type="common">Nematode-trapping fungus</name>
    <name type="synonym">Arthrobotrys oligospora</name>
    <dbReference type="NCBI Taxonomy" id="2813651"/>
    <lineage>
        <taxon>Eukaryota</taxon>
        <taxon>Fungi</taxon>
        <taxon>Dikarya</taxon>
        <taxon>Ascomycota</taxon>
        <taxon>Pezizomycotina</taxon>
        <taxon>Orbiliomycetes</taxon>
        <taxon>Orbiliales</taxon>
        <taxon>Orbiliaceae</taxon>
        <taxon>Orbilia</taxon>
    </lineage>
</organism>
<reference evidence="1 2" key="1">
    <citation type="submission" date="2019-06" db="EMBL/GenBank/DDBJ databases">
        <authorList>
            <person name="Palmer J.M."/>
        </authorList>
    </citation>
    <scope>NUCLEOTIDE SEQUENCE [LARGE SCALE GENOMIC DNA]</scope>
    <source>
        <strain evidence="1 2">TWF106</strain>
    </source>
</reference>
<gene>
    <name evidence="1" type="ORF">TWF106_001374</name>
</gene>
<accession>A0A7C8UMS9</accession>